<feature type="compositionally biased region" description="Polar residues" evidence="1">
    <location>
        <begin position="1"/>
        <end position="10"/>
    </location>
</feature>
<proteinExistence type="predicted"/>
<protein>
    <submittedName>
        <fullName evidence="2">Uncharacterized protein</fullName>
    </submittedName>
</protein>
<sequence length="276" mass="30905">MNHPDSNANPMGSRPSDLTEDGWAPTFTAQNYPVYNGEPLSMYGWPPAPALNNRPLYDGGAGLADSAVQRLQDFRHNGFVHFDNNAATQELGRLAVGSFWDEGRRLRSILADIQLQTMLQAQLGPGPWIMRYTGWWSEKATGGKPIYLRWHSGSTIDYCFGLHILREGTSVQYFNGSHKAERPLSKAGKSWFTYDLSLPQFEPKLISNGFVVFDPAIHHQFIQGSALTIIIGKKTRLGGWGTMRIQDENKNYLRGIMQDISIDWNWDESGPDGVSA</sequence>
<evidence type="ECO:0000256" key="1">
    <source>
        <dbReference type="SAM" id="MobiDB-lite"/>
    </source>
</evidence>
<gene>
    <name evidence="2" type="ORF">OOW_P131scaffold00032g3</name>
</gene>
<feature type="region of interest" description="Disordered" evidence="1">
    <location>
        <begin position="1"/>
        <end position="23"/>
    </location>
</feature>
<accession>L7JQC3</accession>
<reference evidence="2" key="1">
    <citation type="journal article" date="2012" name="PLoS Genet.">
        <title>Comparative analysis of the genomes of two field isolates of the rice blast fungus Magnaporthe oryzae.</title>
        <authorList>
            <person name="Xue M."/>
            <person name="Yang J."/>
            <person name="Li Z."/>
            <person name="Hu S."/>
            <person name="Yao N."/>
            <person name="Dean R.A."/>
            <person name="Zhao W."/>
            <person name="Shen M."/>
            <person name="Zhang H."/>
            <person name="Li C."/>
            <person name="Liu L."/>
            <person name="Cao L."/>
            <person name="Xu X."/>
            <person name="Xing Y."/>
            <person name="Hsiang T."/>
            <person name="Zhang Z."/>
            <person name="Xu J.R."/>
            <person name="Peng Y.L."/>
        </authorList>
    </citation>
    <scope>NUCLEOTIDE SEQUENCE [LARGE SCALE GENOMIC DNA]</scope>
    <source>
        <strain evidence="2">P131</strain>
    </source>
</reference>
<organism>
    <name type="scientific">Pyricularia oryzae (strain P131)</name>
    <name type="common">Rice blast fungus</name>
    <name type="synonym">Magnaporthe oryzae</name>
    <dbReference type="NCBI Taxonomy" id="1143193"/>
    <lineage>
        <taxon>Eukaryota</taxon>
        <taxon>Fungi</taxon>
        <taxon>Dikarya</taxon>
        <taxon>Ascomycota</taxon>
        <taxon>Pezizomycotina</taxon>
        <taxon>Sordariomycetes</taxon>
        <taxon>Sordariomycetidae</taxon>
        <taxon>Magnaporthales</taxon>
        <taxon>Pyriculariaceae</taxon>
        <taxon>Pyricularia</taxon>
    </lineage>
</organism>
<dbReference type="AlphaFoldDB" id="L7JQC3"/>
<evidence type="ECO:0000313" key="2">
    <source>
        <dbReference type="EMBL" id="ELQ70427.1"/>
    </source>
</evidence>
<name>L7JQC3_PYRO1</name>
<dbReference type="EMBL" id="JH794964">
    <property type="protein sequence ID" value="ELQ70427.1"/>
    <property type="molecule type" value="Genomic_DNA"/>
</dbReference>